<dbReference type="GO" id="GO:0046872">
    <property type="term" value="F:metal ion binding"/>
    <property type="evidence" value="ECO:0007669"/>
    <property type="project" value="UniProtKB-KW"/>
</dbReference>
<dbReference type="EC" id="6.3.4.16" evidence="17"/>
<dbReference type="SUPFAM" id="SSF56059">
    <property type="entry name" value="Glutathione synthetase ATP-binding domain-like"/>
    <property type="match status" value="2"/>
</dbReference>
<dbReference type="InterPro" id="IPR011761">
    <property type="entry name" value="ATP-grasp"/>
</dbReference>
<feature type="binding site" evidence="17">
    <location>
        <position position="243"/>
    </location>
    <ligand>
        <name>ATP</name>
        <dbReference type="ChEBI" id="CHEBI:30616"/>
        <label>1</label>
    </ligand>
</feature>
<comment type="function">
    <text evidence="17">Large subunit of the glutamine-dependent carbamoyl phosphate synthetase (CPSase). CPSase catalyzes the formation of carbamoyl phosphate from the ammonia moiety of glutamine, carbonate, and phosphate donated by ATP, constituting the first step of 2 biosynthetic pathways, one leading to arginine and/or urea and the other to pyrimidine nucleotides. The large subunit (synthetase) binds the substrates ammonia (free or transferred from glutamine from the small subunit), hydrogencarbonate and ATP and carries out an ATP-coupled ligase reaction, activating hydrogencarbonate by forming carboxy phosphate which reacts with ammonia to form carbamoyl phosphate.</text>
</comment>
<feature type="binding site" evidence="17">
    <location>
        <position position="753"/>
    </location>
    <ligand>
        <name>ATP</name>
        <dbReference type="ChEBI" id="CHEBI:30616"/>
        <label>2</label>
    </ligand>
</feature>
<dbReference type="CDD" id="cd01424">
    <property type="entry name" value="MGS_CPS_II"/>
    <property type="match status" value="1"/>
</dbReference>
<protein>
    <recommendedName>
        <fullName evidence="17">Carbamoyl phosphate synthase large chain</fullName>
        <ecNumber evidence="17">6.3.4.16</ecNumber>
        <ecNumber evidence="17">6.3.5.5</ecNumber>
    </recommendedName>
    <alternativeName>
        <fullName evidence="17">Carbamoyl phosphate synthetase ammonia chain</fullName>
    </alternativeName>
</protein>
<dbReference type="Gene3D" id="3.40.50.20">
    <property type="match status" value="2"/>
</dbReference>
<keyword evidence="6 17" id="KW-0028">Amino-acid biosynthesis</keyword>
<evidence type="ECO:0000313" key="21">
    <source>
        <dbReference type="Proteomes" id="UP000530514"/>
    </source>
</evidence>
<accession>A0A7W1X9H8</accession>
<evidence type="ECO:0000256" key="5">
    <source>
        <dbReference type="ARBA" id="ARBA00022598"/>
    </source>
</evidence>
<keyword evidence="21" id="KW-1185">Reference proteome</keyword>
<reference evidence="20 21" key="1">
    <citation type="submission" date="2020-07" db="EMBL/GenBank/DDBJ databases">
        <authorList>
            <person name="Feng H."/>
        </authorList>
    </citation>
    <scope>NUCLEOTIDE SEQUENCE [LARGE SCALE GENOMIC DNA]</scope>
    <source>
        <strain evidence="21">s-11</strain>
    </source>
</reference>
<proteinExistence type="inferred from homology"/>
<dbReference type="InterPro" id="IPR005479">
    <property type="entry name" value="CPAse_ATP-bd"/>
</dbReference>
<dbReference type="PANTHER" id="PTHR11405">
    <property type="entry name" value="CARBAMOYLTRANSFERASE FAMILY MEMBER"/>
    <property type="match status" value="1"/>
</dbReference>
<keyword evidence="13" id="KW-0464">Manganese</keyword>
<feature type="binding site" evidence="17">
    <location>
        <position position="835"/>
    </location>
    <ligand>
        <name>Mn(2+)</name>
        <dbReference type="ChEBI" id="CHEBI:29035"/>
        <label>4</label>
    </ligand>
</feature>
<dbReference type="NCBIfam" id="NF009455">
    <property type="entry name" value="PRK12815.1"/>
    <property type="match status" value="1"/>
</dbReference>
<feature type="binding site" evidence="17">
    <location>
        <position position="821"/>
    </location>
    <ligand>
        <name>ATP</name>
        <dbReference type="ChEBI" id="CHEBI:30616"/>
        <label>2</label>
    </ligand>
</feature>
<dbReference type="SMART" id="SM01209">
    <property type="entry name" value="GARS_A"/>
    <property type="match status" value="1"/>
</dbReference>
<feature type="domain" description="MGS-like" evidence="19">
    <location>
        <begin position="931"/>
        <end position="1075"/>
    </location>
</feature>
<dbReference type="InterPro" id="IPR016185">
    <property type="entry name" value="PreATP-grasp_dom_sf"/>
</dbReference>
<dbReference type="InterPro" id="IPR033937">
    <property type="entry name" value="MGS_CPS_CarB"/>
</dbReference>
<feature type="binding site" evidence="17">
    <location>
        <position position="780"/>
    </location>
    <ligand>
        <name>ATP</name>
        <dbReference type="ChEBI" id="CHEBI:30616"/>
        <label>2</label>
    </ligand>
</feature>
<feature type="binding site" evidence="17">
    <location>
        <position position="749"/>
    </location>
    <ligand>
        <name>ATP</name>
        <dbReference type="ChEBI" id="CHEBI:30616"/>
        <label>2</label>
    </ligand>
</feature>
<comment type="caution">
    <text evidence="20">The sequence shown here is derived from an EMBL/GenBank/DDBJ whole genome shotgun (WGS) entry which is preliminary data.</text>
</comment>
<dbReference type="AlphaFoldDB" id="A0A7W1X9H8"/>
<evidence type="ECO:0000256" key="12">
    <source>
        <dbReference type="ARBA" id="ARBA00022975"/>
    </source>
</evidence>
<dbReference type="Pfam" id="PF02786">
    <property type="entry name" value="CPSase_L_D2"/>
    <property type="match status" value="2"/>
</dbReference>
<feature type="binding site" evidence="17">
    <location>
        <position position="208"/>
    </location>
    <ligand>
        <name>ATP</name>
        <dbReference type="ChEBI" id="CHEBI:30616"/>
        <label>1</label>
    </ligand>
</feature>
<keyword evidence="7" id="KW-0479">Metal-binding</keyword>
<feature type="binding site" evidence="17">
    <location>
        <position position="708"/>
    </location>
    <ligand>
        <name>ATP</name>
        <dbReference type="ChEBI" id="CHEBI:30616"/>
        <label>2</label>
    </ligand>
</feature>
<dbReference type="InterPro" id="IPR036897">
    <property type="entry name" value="CarbamoylP_synth_lsu_oligo_sf"/>
</dbReference>
<dbReference type="OrthoDB" id="9804197at2"/>
<evidence type="ECO:0000256" key="7">
    <source>
        <dbReference type="ARBA" id="ARBA00022723"/>
    </source>
</evidence>
<feature type="binding site" evidence="17">
    <location>
        <position position="300"/>
    </location>
    <ligand>
        <name>Mn(2+)</name>
        <dbReference type="ChEBI" id="CHEBI:29035"/>
        <label>2</label>
    </ligand>
</feature>
<dbReference type="FunFam" id="3.30.470.20:FF:000001">
    <property type="entry name" value="Carbamoyl-phosphate synthase large chain"/>
    <property type="match status" value="1"/>
</dbReference>
<dbReference type="FunFam" id="3.30.470.20:FF:000026">
    <property type="entry name" value="Carbamoyl-phosphate synthase large chain"/>
    <property type="match status" value="1"/>
</dbReference>
<feature type="binding site" evidence="17">
    <location>
        <position position="747"/>
    </location>
    <ligand>
        <name>ATP</name>
        <dbReference type="ChEBI" id="CHEBI:30616"/>
        <label>2</label>
    </ligand>
</feature>
<dbReference type="GO" id="GO:0006541">
    <property type="term" value="P:glutamine metabolic process"/>
    <property type="evidence" value="ECO:0007669"/>
    <property type="project" value="TreeGrafter"/>
</dbReference>
<keyword evidence="5 17" id="KW-0436">Ligase</keyword>
<dbReference type="Pfam" id="PF02787">
    <property type="entry name" value="CPSase_L_D3"/>
    <property type="match status" value="1"/>
</dbReference>
<dbReference type="PRINTS" id="PR00098">
    <property type="entry name" value="CPSASE"/>
</dbReference>
<comment type="pathway">
    <text evidence="17">Pyrimidine metabolism; UMP biosynthesis via de novo pathway; (S)-dihydroorotate from bicarbonate: step 1/3.</text>
</comment>
<feature type="binding site" evidence="17">
    <location>
        <position position="298"/>
    </location>
    <ligand>
        <name>Mn(2+)</name>
        <dbReference type="ChEBI" id="CHEBI:29035"/>
        <label>1</label>
    </ligand>
</feature>
<feature type="binding site" evidence="17">
    <location>
        <position position="833"/>
    </location>
    <ligand>
        <name>Mn(2+)</name>
        <dbReference type="ChEBI" id="CHEBI:29035"/>
        <label>3</label>
    </ligand>
</feature>
<feature type="binding site" evidence="17">
    <location>
        <position position="215"/>
    </location>
    <ligand>
        <name>ATP</name>
        <dbReference type="ChEBI" id="CHEBI:30616"/>
        <label>1</label>
    </ligand>
</feature>
<evidence type="ECO:0000256" key="3">
    <source>
        <dbReference type="ARBA" id="ARBA00009799"/>
    </source>
</evidence>
<evidence type="ECO:0000256" key="8">
    <source>
        <dbReference type="ARBA" id="ARBA00022737"/>
    </source>
</evidence>
<evidence type="ECO:0000256" key="16">
    <source>
        <dbReference type="ARBA" id="ARBA00060037"/>
    </source>
</evidence>
<comment type="cofactor">
    <cofactor evidence="17">
        <name>Mg(2+)</name>
        <dbReference type="ChEBI" id="CHEBI:18420"/>
    </cofactor>
    <cofactor evidence="17">
        <name>Mn(2+)</name>
        <dbReference type="ChEBI" id="CHEBI:29035"/>
    </cofactor>
    <text evidence="17">Binds 4 Mg(2+) or Mn(2+) ions per subunit.</text>
</comment>
<dbReference type="PANTHER" id="PTHR11405:SF53">
    <property type="entry name" value="CARBAMOYL-PHOSPHATE SYNTHASE [AMMONIA], MITOCHONDRIAL"/>
    <property type="match status" value="1"/>
</dbReference>
<evidence type="ECO:0000259" key="18">
    <source>
        <dbReference type="PROSITE" id="PS50975"/>
    </source>
</evidence>
<dbReference type="SUPFAM" id="SSF52335">
    <property type="entry name" value="Methylglyoxal synthase-like"/>
    <property type="match status" value="1"/>
</dbReference>
<dbReference type="InterPro" id="IPR006275">
    <property type="entry name" value="CPSase_lsu"/>
</dbReference>
<name>A0A7W1X9H8_9BACL</name>
<feature type="binding site" evidence="17">
    <location>
        <position position="175"/>
    </location>
    <ligand>
        <name>ATP</name>
        <dbReference type="ChEBI" id="CHEBI:30616"/>
        <label>1</label>
    </ligand>
</feature>
<keyword evidence="9 17" id="KW-0547">Nucleotide-binding</keyword>
<keyword evidence="11" id="KW-0460">Magnesium</keyword>
<dbReference type="Proteomes" id="UP000530514">
    <property type="component" value="Unassembled WGS sequence"/>
</dbReference>
<comment type="cofactor">
    <cofactor evidence="1">
        <name>Mn(2+)</name>
        <dbReference type="ChEBI" id="CHEBI:29035"/>
    </cofactor>
</comment>
<dbReference type="UniPathway" id="UPA00068">
    <property type="reaction ID" value="UER00171"/>
</dbReference>
<dbReference type="HAMAP" id="MF_01210_A">
    <property type="entry name" value="CPSase_L_chain_A"/>
    <property type="match status" value="1"/>
</dbReference>
<dbReference type="InterPro" id="IPR011607">
    <property type="entry name" value="MGS-like_dom"/>
</dbReference>
<evidence type="ECO:0000256" key="15">
    <source>
        <dbReference type="ARBA" id="ARBA00048816"/>
    </source>
</evidence>
<dbReference type="FunFam" id="3.30.1490.20:FF:000001">
    <property type="entry name" value="Carbamoyl-phosphate synthase large chain"/>
    <property type="match status" value="1"/>
</dbReference>
<feature type="binding site" evidence="17">
    <location>
        <position position="778"/>
    </location>
    <ligand>
        <name>ATP</name>
        <dbReference type="ChEBI" id="CHEBI:30616"/>
        <label>2</label>
    </ligand>
</feature>
<comment type="caution">
    <text evidence="17">Lacks conserved residue(s) required for the propagation of feature annotation.</text>
</comment>
<evidence type="ECO:0000256" key="4">
    <source>
        <dbReference type="ARBA" id="ARBA00022571"/>
    </source>
</evidence>
<dbReference type="GO" id="GO:0004087">
    <property type="term" value="F:carbamoyl-phosphate synthase (ammonia) activity"/>
    <property type="evidence" value="ECO:0007669"/>
    <property type="project" value="UniProtKB-EC"/>
</dbReference>
<feature type="binding site" evidence="17">
    <location>
        <position position="779"/>
    </location>
    <ligand>
        <name>ATP</name>
        <dbReference type="ChEBI" id="CHEBI:30616"/>
        <label>2</label>
    </ligand>
</feature>
<comment type="subunit">
    <text evidence="17">Composed of two chains; the small (or glutamine) chain promotes the hydrolysis of glutamine to ammonia, which is used by the large (or ammonia) chain to synthesize carbamoyl phosphate. Tetramer of heterodimers (alpha,beta)4.</text>
</comment>
<evidence type="ECO:0000256" key="11">
    <source>
        <dbReference type="ARBA" id="ARBA00022842"/>
    </source>
</evidence>
<dbReference type="GO" id="GO:0004088">
    <property type="term" value="F:carbamoyl-phosphate synthase (glutamine-hydrolyzing) activity"/>
    <property type="evidence" value="ECO:0007669"/>
    <property type="project" value="UniProtKB-UniRule"/>
</dbReference>
<organism evidence="20 21">
    <name type="scientific">Thermoactinomyces daqus</name>
    <dbReference type="NCBI Taxonomy" id="1329516"/>
    <lineage>
        <taxon>Bacteria</taxon>
        <taxon>Bacillati</taxon>
        <taxon>Bacillota</taxon>
        <taxon>Bacilli</taxon>
        <taxon>Bacillales</taxon>
        <taxon>Thermoactinomycetaceae</taxon>
        <taxon>Thermoactinomyces</taxon>
    </lineage>
</organism>
<evidence type="ECO:0000256" key="13">
    <source>
        <dbReference type="ARBA" id="ARBA00023211"/>
    </source>
</evidence>
<feature type="binding site" evidence="17">
    <location>
        <position position="300"/>
    </location>
    <ligand>
        <name>Mg(2+)</name>
        <dbReference type="ChEBI" id="CHEBI:18420"/>
        <label>2</label>
    </ligand>
</feature>
<dbReference type="NCBIfam" id="NF003671">
    <property type="entry name" value="PRK05294.1"/>
    <property type="match status" value="1"/>
</dbReference>
<feature type="binding site" evidence="17">
    <location>
        <position position="169"/>
    </location>
    <ligand>
        <name>ATP</name>
        <dbReference type="ChEBI" id="CHEBI:30616"/>
        <label>1</label>
    </ligand>
</feature>
<dbReference type="Gene3D" id="3.40.50.1380">
    <property type="entry name" value="Methylglyoxal synthase-like domain"/>
    <property type="match status" value="1"/>
</dbReference>
<dbReference type="InterPro" id="IPR036914">
    <property type="entry name" value="MGS-like_dom_sf"/>
</dbReference>
<feature type="region of interest" description="Carbamoyl phosphate synthetic domain" evidence="17">
    <location>
        <begin position="548"/>
        <end position="930"/>
    </location>
</feature>
<dbReference type="RefSeq" id="WP_033100261.1">
    <property type="nucleotide sequence ID" value="NZ_JACEIP010000007.1"/>
</dbReference>
<dbReference type="SMART" id="SM01096">
    <property type="entry name" value="CPSase_L_D3"/>
    <property type="match status" value="1"/>
</dbReference>
<comment type="domain">
    <text evidence="17">The large subunit is composed of 2 ATP-grasp domains that are involved in binding the 2 ATP molecules needed for carbamoyl phosphate synthesis. The N-terminal ATP-grasp domain (referred to as the carboxyphosphate synthetic component) catalyzes the ATP-dependent phosphorylation of hydrogencarbonate to carboxyphosphate and the subsequent nucleophilic attack by ammonia to form a carbamate intermediate. The C-terminal ATP-grasp domain (referred to as the carbamoyl phosphate synthetic component) then catalyzes the phosphorylation of carbamate with the second ATP to form the end product carbamoyl phosphate. The reactive and unstable enzyme intermediates are sequentially channeled from one active site to the next through the interior of the protein over a distance of at least 96 A.</text>
</comment>
<feature type="binding site" evidence="17">
    <location>
        <position position="835"/>
    </location>
    <ligand>
        <name>Mg(2+)</name>
        <dbReference type="ChEBI" id="CHEBI:18420"/>
        <label>4</label>
    </ligand>
</feature>
<feature type="binding site" evidence="17">
    <location>
        <position position="298"/>
    </location>
    <ligand>
        <name>Mg(2+)</name>
        <dbReference type="ChEBI" id="CHEBI:18420"/>
        <label>1</label>
    </ligand>
</feature>
<keyword evidence="4 17" id="KW-0055">Arginine biosynthesis</keyword>
<feature type="region of interest" description="Carboxyphosphate synthetic domain" evidence="17">
    <location>
        <begin position="1"/>
        <end position="401"/>
    </location>
</feature>
<feature type="binding site" evidence="17">
    <location>
        <position position="284"/>
    </location>
    <ligand>
        <name>ATP</name>
        <dbReference type="ChEBI" id="CHEBI:30616"/>
        <label>1</label>
    </ligand>
</feature>
<dbReference type="SUPFAM" id="SSF52440">
    <property type="entry name" value="PreATP-grasp domain"/>
    <property type="match status" value="2"/>
</dbReference>
<feature type="binding site" evidence="17">
    <location>
        <position position="242"/>
    </location>
    <ligand>
        <name>ATP</name>
        <dbReference type="ChEBI" id="CHEBI:30616"/>
        <label>1</label>
    </ligand>
</feature>
<feature type="binding site" evidence="17">
    <location>
        <position position="284"/>
    </location>
    <ligand>
        <name>Mn(2+)</name>
        <dbReference type="ChEBI" id="CHEBI:29035"/>
        <label>1</label>
    </ligand>
</feature>
<dbReference type="InterPro" id="IPR005480">
    <property type="entry name" value="CPSase_lsu_oligo"/>
</dbReference>
<dbReference type="InterPro" id="IPR058047">
    <property type="entry name" value="CPSase_preATP-grasp"/>
</dbReference>
<evidence type="ECO:0000256" key="9">
    <source>
        <dbReference type="ARBA" id="ARBA00022741"/>
    </source>
</evidence>
<feature type="binding site" evidence="17">
    <location>
        <position position="833"/>
    </location>
    <ligand>
        <name>Mg(2+)</name>
        <dbReference type="ChEBI" id="CHEBI:18420"/>
        <label>4</label>
    </ligand>
</feature>
<dbReference type="SMART" id="SM00851">
    <property type="entry name" value="MGS"/>
    <property type="match status" value="1"/>
</dbReference>
<feature type="binding site" evidence="17">
    <location>
        <position position="833"/>
    </location>
    <ligand>
        <name>ATP</name>
        <dbReference type="ChEBI" id="CHEBI:30616"/>
        <label>2</label>
    </ligand>
</feature>
<feature type="binding site" evidence="17">
    <location>
        <position position="298"/>
    </location>
    <ligand>
        <name>ATP</name>
        <dbReference type="ChEBI" id="CHEBI:30616"/>
        <label>1</label>
    </ligand>
</feature>
<comment type="pathway">
    <text evidence="2 17">Amino-acid biosynthesis; L-arginine biosynthesis; carbamoyl phosphate from bicarbonate: step 1/1.</text>
</comment>
<dbReference type="GO" id="GO:0005737">
    <property type="term" value="C:cytoplasm"/>
    <property type="evidence" value="ECO:0007669"/>
    <property type="project" value="TreeGrafter"/>
</dbReference>
<feature type="binding site" evidence="17">
    <location>
        <position position="176"/>
    </location>
    <ligand>
        <name>ATP</name>
        <dbReference type="ChEBI" id="CHEBI:30616"/>
        <label>1</label>
    </ligand>
</feature>
<dbReference type="PROSITE" id="PS00867">
    <property type="entry name" value="CPSASE_2"/>
    <property type="match status" value="2"/>
</dbReference>
<dbReference type="FunFam" id="3.40.50.20:FF:000001">
    <property type="entry name" value="Carbamoyl-phosphate synthase large chain"/>
    <property type="match status" value="1"/>
</dbReference>
<comment type="function">
    <text evidence="16">Small subunit of the glutamine-dependent carbamoyl phosphate synthetase (CPSase). CPSase catalyzes the formation of carbamoyl phosphate from the ammonia moiety of glutamine, carbonate, and phosphate donated by ATP, constituting the first step of the biosynthetic pathway leading to pyrimidine nucleotides. The large subunit (synthetase) binds the substrates ammonia (free or transferred from glutamine from the small subunit), hydrogencarbonate and ATP and carries out an ATP-coupled ligase reaction, activating hydrogencarbonate by forming carboxy phosphate which reacts with ammonia to form carbamoyl phosphate.</text>
</comment>
<feature type="binding site" evidence="17">
    <location>
        <position position="781"/>
    </location>
    <ligand>
        <name>ATP</name>
        <dbReference type="ChEBI" id="CHEBI:30616"/>
        <label>2</label>
    </ligand>
</feature>
<keyword evidence="10 17" id="KW-0067">ATP-binding</keyword>
<evidence type="ECO:0000259" key="19">
    <source>
        <dbReference type="PROSITE" id="PS51855"/>
    </source>
</evidence>
<dbReference type="EC" id="6.3.5.5" evidence="17"/>
<feature type="binding site" evidence="17">
    <location>
        <position position="210"/>
    </location>
    <ligand>
        <name>ATP</name>
        <dbReference type="ChEBI" id="CHEBI:30616"/>
        <label>1</label>
    </ligand>
</feature>
<evidence type="ECO:0000256" key="17">
    <source>
        <dbReference type="HAMAP-Rule" id="MF_01210"/>
    </source>
</evidence>
<dbReference type="InterPro" id="IPR005483">
    <property type="entry name" value="CPSase_dom"/>
</dbReference>
<dbReference type="SUPFAM" id="SSF48108">
    <property type="entry name" value="Carbamoyl phosphate synthetase, large subunit connection domain"/>
    <property type="match status" value="1"/>
</dbReference>
<comment type="similarity">
    <text evidence="3 17">Belongs to the CarB family.</text>
</comment>
<dbReference type="HAMAP" id="MF_01210_B">
    <property type="entry name" value="CPSase_L_chain_B"/>
    <property type="match status" value="1"/>
</dbReference>
<feature type="domain" description="ATP-grasp" evidence="18">
    <location>
        <begin position="672"/>
        <end position="862"/>
    </location>
</feature>
<dbReference type="NCBIfam" id="TIGR01369">
    <property type="entry name" value="CPSaseII_lrg"/>
    <property type="match status" value="1"/>
</dbReference>
<feature type="region of interest" description="Allosteric domain" evidence="17">
    <location>
        <begin position="931"/>
        <end position="1075"/>
    </location>
</feature>
<feature type="binding site" evidence="17">
    <location>
        <position position="298"/>
    </location>
    <ligand>
        <name>Mg(2+)</name>
        <dbReference type="ChEBI" id="CHEBI:18420"/>
        <label>2</label>
    </ligand>
</feature>
<evidence type="ECO:0000313" key="20">
    <source>
        <dbReference type="EMBL" id="MBA4542512.1"/>
    </source>
</evidence>
<feature type="domain" description="ATP-grasp" evidence="18">
    <location>
        <begin position="133"/>
        <end position="327"/>
    </location>
</feature>
<dbReference type="Pfam" id="PF02142">
    <property type="entry name" value="MGS"/>
    <property type="match status" value="1"/>
</dbReference>
<dbReference type="Gene3D" id="1.10.1030.10">
    <property type="entry name" value="Carbamoyl-phosphate synthetase, large subunit oligomerisation domain"/>
    <property type="match status" value="1"/>
</dbReference>
<dbReference type="GO" id="GO:0044205">
    <property type="term" value="P:'de novo' UMP biosynthetic process"/>
    <property type="evidence" value="ECO:0007669"/>
    <property type="project" value="UniProtKB-UniRule"/>
</dbReference>
<feature type="binding site" evidence="17">
    <location>
        <position position="833"/>
    </location>
    <ligand>
        <name>Mg(2+)</name>
        <dbReference type="ChEBI" id="CHEBI:18420"/>
        <label>3</label>
    </ligand>
</feature>
<keyword evidence="8 17" id="KW-0677">Repeat</keyword>
<dbReference type="FunFam" id="1.10.1030.10:FF:000002">
    <property type="entry name" value="Carbamoyl-phosphate synthase large chain"/>
    <property type="match status" value="1"/>
</dbReference>
<dbReference type="FunFam" id="3.40.50.20:FF:000002">
    <property type="entry name" value="Carbamoyl-phosphate synthase large chain"/>
    <property type="match status" value="1"/>
</dbReference>
<evidence type="ECO:0000256" key="6">
    <source>
        <dbReference type="ARBA" id="ARBA00022605"/>
    </source>
</evidence>
<evidence type="ECO:0000256" key="1">
    <source>
        <dbReference type="ARBA" id="ARBA00001936"/>
    </source>
</evidence>
<dbReference type="GO" id="GO:0006526">
    <property type="term" value="P:L-arginine biosynthetic process"/>
    <property type="evidence" value="ECO:0007669"/>
    <property type="project" value="UniProtKB-UniRule"/>
</dbReference>
<feature type="binding site" evidence="17">
    <location>
        <position position="821"/>
    </location>
    <ligand>
        <name>Mn(2+)</name>
        <dbReference type="ChEBI" id="CHEBI:29035"/>
        <label>3</label>
    </ligand>
</feature>
<dbReference type="Pfam" id="PF25596">
    <property type="entry name" value="CPSase_L_D1"/>
    <property type="match status" value="2"/>
</dbReference>
<dbReference type="UniPathway" id="UPA00070">
    <property type="reaction ID" value="UER00115"/>
</dbReference>
<gene>
    <name evidence="17 20" type="primary">carB</name>
    <name evidence="20" type="ORF">H1164_06290</name>
</gene>
<dbReference type="Gene3D" id="3.30.470.20">
    <property type="entry name" value="ATP-grasp fold, B domain"/>
    <property type="match status" value="2"/>
</dbReference>
<evidence type="ECO:0000256" key="10">
    <source>
        <dbReference type="ARBA" id="ARBA00022840"/>
    </source>
</evidence>
<feature type="binding site" evidence="17">
    <location>
        <position position="129"/>
    </location>
    <ligand>
        <name>ATP</name>
        <dbReference type="ChEBI" id="CHEBI:30616"/>
        <label>1</label>
    </ligand>
</feature>
<keyword evidence="12 17" id="KW-0665">Pyrimidine biosynthesis</keyword>
<feature type="binding site" evidence="17">
    <location>
        <position position="833"/>
    </location>
    <ligand>
        <name>Mn(2+)</name>
        <dbReference type="ChEBI" id="CHEBI:29035"/>
        <label>4</label>
    </ligand>
</feature>
<feature type="binding site" evidence="17">
    <location>
        <position position="241"/>
    </location>
    <ligand>
        <name>ATP</name>
        <dbReference type="ChEBI" id="CHEBI:30616"/>
        <label>1</label>
    </ligand>
</feature>
<comment type="catalytic activity">
    <reaction evidence="14 17">
        <text>hydrogencarbonate + NH4(+) + 2 ATP = carbamoyl phosphate + 2 ADP + phosphate + 2 H(+)</text>
        <dbReference type="Rhea" id="RHEA:18029"/>
        <dbReference type="ChEBI" id="CHEBI:15378"/>
        <dbReference type="ChEBI" id="CHEBI:17544"/>
        <dbReference type="ChEBI" id="CHEBI:28938"/>
        <dbReference type="ChEBI" id="CHEBI:30616"/>
        <dbReference type="ChEBI" id="CHEBI:43474"/>
        <dbReference type="ChEBI" id="CHEBI:58228"/>
        <dbReference type="ChEBI" id="CHEBI:456216"/>
        <dbReference type="EC" id="6.3.4.16"/>
    </reaction>
</comment>
<sequence>MPKDSTLKKILVIGSGPIVIGQAAEFDYAGTQACQALKEEGLEVVLVNSNPATIMTDTNMADRVYIEPLTAEFITQVIRKERPDGLLPTLGGQTGLNLAVELAKQGVLEREGVRLLGTDLHAITCAEDRDLFRKLMKELDEPVPESAIVHTVEEASAFADEAGYPVIVRPAYTLGGTGGGIARDKNELQEIVENGLRYSPITQCLIEKSIAGYKEIEYEVMRDAADNCIVVCNMENFDPVGVHTGDSIVFAPSQTLSDREYHMLRTSALKIIRALNIQGGCNIQFALDPHSFQYYVIEVNPRVSRSSALASKATGYPIARIAAKIAVGYTLDELKNPVTGQTYACFEPTLDYVVSKIPRWPFDKFVSANRKLGTQMKATGEVMAIGRTLEESLLKAVRSLEIGLHHIQVPDSGKIPDEKLRERLVTADDEWLFLVAEWFRRGGSLEEAHELSKIDRFFLHKVKRIIELEETLQQAEELTPELLLAAKKTGFADRTIGQLRGMPENEVRQLRKQWGIQPVYKVVDTCAAEFEAETPYYYSSYEQEDEVVSAGKKSVIVLGSGPIRIGQGVEFDYATVHAVWAIRNAGYEAVIINNNPETVSTDFNTSDRLYFEPLYKEDVLNIIEKEKPYGVVVQFGGQTALNLARDLRDEGINILGTSLEEIDRAEDRKKFEQLLSKNNIAQPPGSAVTSVEAAVETAAHLGYPVLVRPSYVLGGRAMEIVYNESELRSYMKLAVKVNPEHPVLIDRYLLGKELEVDAISDGIDVLIPGIMEHIERAGVHSGDSIAVYPPQSITQEQREQLVTITAQIAKALNIKGLINIQFVLYKGEIYVLEVNPRASRTVPFLSKVTCIPMAQVATKIALGQSLKEQGYSSGLWQESPEVAVKVPVFSFAKLRRVDITLGPEMKSTGEVMGRDRDYARAVYKGLLAAGIALPRFGTVVATIGDKEKEEAIPLMLRFHQLGYKIVSTSGTADMLEKAGLPVERVHKLKEGSPNILDLIRNGKADLVVNTWTRGRTPERDGFRIRREAVEHGIACLTSLDTVDALLTTLESIHLNAEPIGAPQVPGKKAAEALMV</sequence>
<feature type="binding site" evidence="17">
    <location>
        <position position="821"/>
    </location>
    <ligand>
        <name>Mg(2+)</name>
        <dbReference type="ChEBI" id="CHEBI:18420"/>
        <label>3</label>
    </ligand>
</feature>
<comment type="catalytic activity">
    <reaction evidence="15 17">
        <text>hydrogencarbonate + L-glutamine + 2 ATP + H2O = carbamoyl phosphate + L-glutamate + 2 ADP + phosphate + 2 H(+)</text>
        <dbReference type="Rhea" id="RHEA:18633"/>
        <dbReference type="ChEBI" id="CHEBI:15377"/>
        <dbReference type="ChEBI" id="CHEBI:15378"/>
        <dbReference type="ChEBI" id="CHEBI:17544"/>
        <dbReference type="ChEBI" id="CHEBI:29985"/>
        <dbReference type="ChEBI" id="CHEBI:30616"/>
        <dbReference type="ChEBI" id="CHEBI:43474"/>
        <dbReference type="ChEBI" id="CHEBI:58228"/>
        <dbReference type="ChEBI" id="CHEBI:58359"/>
        <dbReference type="ChEBI" id="CHEBI:456216"/>
        <dbReference type="EC" id="6.3.5.5"/>
    </reaction>
</comment>
<dbReference type="PROSITE" id="PS51855">
    <property type="entry name" value="MGS"/>
    <property type="match status" value="1"/>
</dbReference>
<evidence type="ECO:0000256" key="2">
    <source>
        <dbReference type="ARBA" id="ARBA00005077"/>
    </source>
</evidence>
<dbReference type="EMBL" id="JACEIP010000007">
    <property type="protein sequence ID" value="MBA4542512.1"/>
    <property type="molecule type" value="Genomic_DNA"/>
</dbReference>
<evidence type="ECO:0000256" key="14">
    <source>
        <dbReference type="ARBA" id="ARBA00047359"/>
    </source>
</evidence>
<dbReference type="PROSITE" id="PS50975">
    <property type="entry name" value="ATP_GRASP"/>
    <property type="match status" value="2"/>
</dbReference>
<feature type="binding site" evidence="17">
    <location>
        <position position="284"/>
    </location>
    <ligand>
        <name>Mg(2+)</name>
        <dbReference type="ChEBI" id="CHEBI:18420"/>
        <label>1</label>
    </ligand>
</feature>
<feature type="binding site" evidence="17">
    <location>
        <position position="298"/>
    </location>
    <ligand>
        <name>Mn(2+)</name>
        <dbReference type="ChEBI" id="CHEBI:29035"/>
        <label>2</label>
    </ligand>
</feature>
<dbReference type="PROSITE" id="PS00866">
    <property type="entry name" value="CPSASE_1"/>
    <property type="match status" value="2"/>
</dbReference>
<dbReference type="GO" id="GO:0005524">
    <property type="term" value="F:ATP binding"/>
    <property type="evidence" value="ECO:0007669"/>
    <property type="project" value="UniProtKB-UniRule"/>
</dbReference>